<dbReference type="Gene3D" id="1.10.510.10">
    <property type="entry name" value="Transferase(Phosphotransferase) domain 1"/>
    <property type="match status" value="1"/>
</dbReference>
<feature type="binding site" evidence="5">
    <location>
        <position position="340"/>
    </location>
    <ligand>
        <name>ATP</name>
        <dbReference type="ChEBI" id="CHEBI:30616"/>
    </ligand>
</feature>
<keyword evidence="2 4" id="KW-0863">Zinc-finger</keyword>
<keyword evidence="5" id="KW-0067">ATP-binding</keyword>
<dbReference type="PROSITE" id="PS50135">
    <property type="entry name" value="ZF_ZZ_2"/>
    <property type="match status" value="2"/>
</dbReference>
<dbReference type="InterPro" id="IPR001245">
    <property type="entry name" value="Ser-Thr/Tyr_kinase_cat_dom"/>
</dbReference>
<evidence type="ECO:0000259" key="8">
    <source>
        <dbReference type="PROSITE" id="PS50135"/>
    </source>
</evidence>
<evidence type="ECO:0000256" key="2">
    <source>
        <dbReference type="ARBA" id="ARBA00022771"/>
    </source>
</evidence>
<dbReference type="InterPro" id="IPR051681">
    <property type="entry name" value="Ser/Thr_Kinases-Pseudokinases"/>
</dbReference>
<dbReference type="Pfam" id="PF00569">
    <property type="entry name" value="ZZ"/>
    <property type="match status" value="2"/>
</dbReference>
<dbReference type="Gene3D" id="3.30.60.90">
    <property type="match status" value="2"/>
</dbReference>
<keyword evidence="1" id="KW-0479">Metal-binding</keyword>
<dbReference type="InterPro" id="IPR008266">
    <property type="entry name" value="Tyr_kinase_AS"/>
</dbReference>
<dbReference type="PROSITE" id="PS00109">
    <property type="entry name" value="PROTEIN_KINASE_TYR"/>
    <property type="match status" value="1"/>
</dbReference>
<dbReference type="InterPro" id="IPR011009">
    <property type="entry name" value="Kinase-like_dom_sf"/>
</dbReference>
<name>A0A814B7L6_9BILA</name>
<dbReference type="InterPro" id="IPR000433">
    <property type="entry name" value="Znf_ZZ"/>
</dbReference>
<reference evidence="9" key="1">
    <citation type="submission" date="2021-02" db="EMBL/GenBank/DDBJ databases">
        <authorList>
            <person name="Nowell W R."/>
        </authorList>
    </citation>
    <scope>NUCLEOTIDE SEQUENCE</scope>
</reference>
<evidence type="ECO:0000256" key="1">
    <source>
        <dbReference type="ARBA" id="ARBA00022723"/>
    </source>
</evidence>
<dbReference type="SUPFAM" id="SSF56112">
    <property type="entry name" value="Protein kinase-like (PK-like)"/>
    <property type="match status" value="1"/>
</dbReference>
<dbReference type="InterPro" id="IPR000719">
    <property type="entry name" value="Prot_kinase_dom"/>
</dbReference>
<evidence type="ECO:0000256" key="5">
    <source>
        <dbReference type="PROSITE-ProRule" id="PRU10141"/>
    </source>
</evidence>
<keyword evidence="5" id="KW-0547">Nucleotide-binding</keyword>
<dbReference type="GO" id="GO:0004713">
    <property type="term" value="F:protein tyrosine kinase activity"/>
    <property type="evidence" value="ECO:0007669"/>
    <property type="project" value="InterPro"/>
</dbReference>
<dbReference type="GO" id="GO:0008270">
    <property type="term" value="F:zinc ion binding"/>
    <property type="evidence" value="ECO:0007669"/>
    <property type="project" value="UniProtKB-KW"/>
</dbReference>
<dbReference type="InterPro" id="IPR017441">
    <property type="entry name" value="Protein_kinase_ATP_BS"/>
</dbReference>
<keyword evidence="3" id="KW-0862">Zinc</keyword>
<sequence length="684" mass="77615">MFRRFLEESLAKHSQKNNSAEEQFCLIRWADKSGFDIVPEQNIRAPSNSIVTYETYTVEIDGKQRQGKVILKGTKKDCERLQYNVGPESPTNASTMKSERRKMSGTQQSHTASSSASDILADVKEESDDNNDQDDEDTIRNAVLVKILQLVLEGGLGGNDNENRETHKVRCAACDTYPIRSDRYKCLNCKDLNLCGHCFECRRESKEHKSGHVFAHFKSPGELFGQEVTDDEVTFDKLKKLCASEIHESIVCDGCKLEPIKGLRFKCDTCPNYDLCQKCVDRNATTQTHKPSHPLIVTPRRTIQQIPVEDIQLGDEIGSGAFGSVFKARWLSKNRSVACKVITVPKSNDAERLEKSFLKELAAYAELSGAYILKIYGFTASRHGQNKRYMLVMEYMSRGSLANIIKEKGDNISLRRKLDMARNIASGMRKIHEHRMIHRDIRPDNILVNENYIAKIGDMGIARVVDPLNQHTQIGCQSYMPPEFYEGSYDQKLDIFTFGLTLNELFTSTKHSFQPFVSNKIAFQEKSPIFDDLIARCTAYNPKRRPAAIEIEKTLDLYSAGFDIQTAVKNKYENSGGSAKIDRDLGGAISLPTTNLWIKMIRNTGSINLSHSLGRPRTVRTKANILEMKWRLAQKKRVSSRKLAAEMNISRTSARQILREDLHCFPYKKIKQPKLTDLQKKEEG</sequence>
<comment type="caution">
    <text evidence="9">The sequence shown here is derived from an EMBL/GenBank/DDBJ whole genome shotgun (WGS) entry which is preliminary data.</text>
</comment>
<dbReference type="GO" id="GO:0005524">
    <property type="term" value="F:ATP binding"/>
    <property type="evidence" value="ECO:0007669"/>
    <property type="project" value="UniProtKB-UniRule"/>
</dbReference>
<feature type="compositionally biased region" description="Low complexity" evidence="6">
    <location>
        <begin position="104"/>
        <end position="117"/>
    </location>
</feature>
<dbReference type="GO" id="GO:0004674">
    <property type="term" value="F:protein serine/threonine kinase activity"/>
    <property type="evidence" value="ECO:0007669"/>
    <property type="project" value="TreeGrafter"/>
</dbReference>
<dbReference type="EMBL" id="CAJNOU010000225">
    <property type="protein sequence ID" value="CAF0922993.1"/>
    <property type="molecule type" value="Genomic_DNA"/>
</dbReference>
<dbReference type="PROSITE" id="PS01357">
    <property type="entry name" value="ZF_ZZ_1"/>
    <property type="match status" value="1"/>
</dbReference>
<dbReference type="Pfam" id="PF07714">
    <property type="entry name" value="PK_Tyr_Ser-Thr"/>
    <property type="match status" value="1"/>
</dbReference>
<dbReference type="SMART" id="SM00291">
    <property type="entry name" value="ZnF_ZZ"/>
    <property type="match status" value="2"/>
</dbReference>
<feature type="domain" description="ZZ-type" evidence="8">
    <location>
        <begin position="166"/>
        <end position="222"/>
    </location>
</feature>
<gene>
    <name evidence="9" type="ORF">SEV965_LOCUS6747</name>
</gene>
<accession>A0A814B7L6</accession>
<evidence type="ECO:0000313" key="9">
    <source>
        <dbReference type="EMBL" id="CAF0922993.1"/>
    </source>
</evidence>
<feature type="domain" description="ZZ-type" evidence="8">
    <location>
        <begin position="247"/>
        <end position="303"/>
    </location>
</feature>
<dbReference type="InterPro" id="IPR043145">
    <property type="entry name" value="Znf_ZZ_sf"/>
</dbReference>
<dbReference type="SUPFAM" id="SSF57850">
    <property type="entry name" value="RING/U-box"/>
    <property type="match status" value="2"/>
</dbReference>
<evidence type="ECO:0000313" key="10">
    <source>
        <dbReference type="Proteomes" id="UP000663889"/>
    </source>
</evidence>
<feature type="region of interest" description="Disordered" evidence="6">
    <location>
        <begin position="82"/>
        <end position="117"/>
    </location>
</feature>
<organism evidence="9 10">
    <name type="scientific">Rotaria sordida</name>
    <dbReference type="NCBI Taxonomy" id="392033"/>
    <lineage>
        <taxon>Eukaryota</taxon>
        <taxon>Metazoa</taxon>
        <taxon>Spiralia</taxon>
        <taxon>Gnathifera</taxon>
        <taxon>Rotifera</taxon>
        <taxon>Eurotatoria</taxon>
        <taxon>Bdelloidea</taxon>
        <taxon>Philodinida</taxon>
        <taxon>Philodinidae</taxon>
        <taxon>Rotaria</taxon>
    </lineage>
</organism>
<feature type="domain" description="Protein kinase" evidence="7">
    <location>
        <begin position="311"/>
        <end position="558"/>
    </location>
</feature>
<dbReference type="InterPro" id="IPR020635">
    <property type="entry name" value="Tyr_kinase_cat_dom"/>
</dbReference>
<proteinExistence type="predicted"/>
<dbReference type="Proteomes" id="UP000663889">
    <property type="component" value="Unassembled WGS sequence"/>
</dbReference>
<dbReference type="PROSITE" id="PS50011">
    <property type="entry name" value="PROTEIN_KINASE_DOM"/>
    <property type="match status" value="1"/>
</dbReference>
<dbReference type="SMART" id="SM00219">
    <property type="entry name" value="TyrKc"/>
    <property type="match status" value="1"/>
</dbReference>
<dbReference type="PROSITE" id="PS00107">
    <property type="entry name" value="PROTEIN_KINASE_ATP"/>
    <property type="match status" value="1"/>
</dbReference>
<dbReference type="PANTHER" id="PTHR44329">
    <property type="entry name" value="SERINE/THREONINE-PROTEIN KINASE TNNI3K-RELATED"/>
    <property type="match status" value="1"/>
</dbReference>
<protein>
    <submittedName>
        <fullName evidence="9">Uncharacterized protein</fullName>
    </submittedName>
</protein>
<evidence type="ECO:0000256" key="6">
    <source>
        <dbReference type="SAM" id="MobiDB-lite"/>
    </source>
</evidence>
<evidence type="ECO:0000259" key="7">
    <source>
        <dbReference type="PROSITE" id="PS50011"/>
    </source>
</evidence>
<evidence type="ECO:0000256" key="4">
    <source>
        <dbReference type="PROSITE-ProRule" id="PRU00228"/>
    </source>
</evidence>
<dbReference type="AlphaFoldDB" id="A0A814B7L6"/>
<evidence type="ECO:0000256" key="3">
    <source>
        <dbReference type="ARBA" id="ARBA00022833"/>
    </source>
</evidence>